<reference evidence="2 3" key="1">
    <citation type="submission" date="2017-05" db="EMBL/GenBank/DDBJ databases">
        <authorList>
            <person name="Song R."/>
            <person name="Chenine A.L."/>
            <person name="Ruprecht R.M."/>
        </authorList>
    </citation>
    <scope>NUCLEOTIDE SEQUENCE [LARGE SCALE GENOMIC DNA]</scope>
    <source>
        <strain evidence="2 3">CECT 8899</strain>
    </source>
</reference>
<evidence type="ECO:0000313" key="2">
    <source>
        <dbReference type="EMBL" id="SMY07788.1"/>
    </source>
</evidence>
<evidence type="ECO:0000313" key="3">
    <source>
        <dbReference type="Proteomes" id="UP000201613"/>
    </source>
</evidence>
<feature type="region of interest" description="Disordered" evidence="1">
    <location>
        <begin position="104"/>
        <end position="176"/>
    </location>
</feature>
<keyword evidence="3" id="KW-1185">Reference proteome</keyword>
<name>A0A238LDU6_9RHOB</name>
<dbReference type="EMBL" id="FXZK01000003">
    <property type="protein sequence ID" value="SMY07788.1"/>
    <property type="molecule type" value="Genomic_DNA"/>
</dbReference>
<organism evidence="2 3">
    <name type="scientific">Flavimaricola marinus</name>
    <dbReference type="NCBI Taxonomy" id="1819565"/>
    <lineage>
        <taxon>Bacteria</taxon>
        <taxon>Pseudomonadati</taxon>
        <taxon>Pseudomonadota</taxon>
        <taxon>Alphaproteobacteria</taxon>
        <taxon>Rhodobacterales</taxon>
        <taxon>Paracoccaceae</taxon>
        <taxon>Flavimaricola</taxon>
    </lineage>
</organism>
<proteinExistence type="predicted"/>
<protein>
    <submittedName>
        <fullName evidence="2">NADH dehydrogenase subunit E</fullName>
    </submittedName>
</protein>
<sequence length="257" mass="25560">MPDQSDKLRCTMACWAMALLAGALAVILLVLLGGMSWPGAIFTGALLAAVLGGILMMVLCTPLPTPEEAKANLDAAKPPGSASGSASSAAAGAGSAAVASAAPAAVAAPPQPEPVAEPAPEPAPKTAPEPDPEPVAAVAPVAEPVAAPAPASAPAAPATDSPGTKPTLLTEAREGGADNLKEIKGVGPKLEGMLNEMGVYHFDQVASWTAAEVAWVDDNLKGFKGRVSRDGWVDQAKILAAGGETDFSKKVGDGGVY</sequence>
<evidence type="ECO:0000256" key="1">
    <source>
        <dbReference type="SAM" id="MobiDB-lite"/>
    </source>
</evidence>
<dbReference type="Proteomes" id="UP000201613">
    <property type="component" value="Unassembled WGS sequence"/>
</dbReference>
<dbReference type="Gene3D" id="1.10.150.20">
    <property type="entry name" value="5' to 3' exonuclease, C-terminal subdomain"/>
    <property type="match status" value="1"/>
</dbReference>
<gene>
    <name evidence="2" type="ORF">LOM8899_01928</name>
</gene>
<dbReference type="RefSeq" id="WP_211096180.1">
    <property type="nucleotide sequence ID" value="NZ_FXZK01000003.1"/>
</dbReference>
<feature type="compositionally biased region" description="Low complexity" evidence="1">
    <location>
        <begin position="134"/>
        <end position="162"/>
    </location>
</feature>
<accession>A0A238LDU6</accession>
<dbReference type="AlphaFoldDB" id="A0A238LDU6"/>
<feature type="compositionally biased region" description="Pro residues" evidence="1">
    <location>
        <begin position="109"/>
        <end position="129"/>
    </location>
</feature>